<comment type="caution">
    <text evidence="1">The sequence shown here is derived from an EMBL/GenBank/DDBJ whole genome shotgun (WGS) entry which is preliminary data.</text>
</comment>
<gene>
    <name evidence="1" type="ORF">DSM19430T_17030</name>
</gene>
<protein>
    <recommendedName>
        <fullName evidence="3">Penicillin-binding protein activator</fullName>
    </recommendedName>
</protein>
<organism evidence="1 2">
    <name type="scientific">Desulfovibrio psychrotolerans</name>
    <dbReference type="NCBI Taxonomy" id="415242"/>
    <lineage>
        <taxon>Bacteria</taxon>
        <taxon>Pseudomonadati</taxon>
        <taxon>Thermodesulfobacteriota</taxon>
        <taxon>Desulfovibrionia</taxon>
        <taxon>Desulfovibrionales</taxon>
        <taxon>Desulfovibrionaceae</taxon>
        <taxon>Desulfovibrio</taxon>
    </lineage>
</organism>
<keyword evidence="2" id="KW-1185">Reference proteome</keyword>
<dbReference type="InterPro" id="IPR007443">
    <property type="entry name" value="LpoA"/>
</dbReference>
<name>A0A7J0BTH2_9BACT</name>
<dbReference type="Proteomes" id="UP000503820">
    <property type="component" value="Unassembled WGS sequence"/>
</dbReference>
<accession>A0A7J0BTH2</accession>
<evidence type="ECO:0000313" key="2">
    <source>
        <dbReference type="Proteomes" id="UP000503820"/>
    </source>
</evidence>
<dbReference type="AlphaFoldDB" id="A0A7J0BTH2"/>
<evidence type="ECO:0000313" key="1">
    <source>
        <dbReference type="EMBL" id="GFM37019.1"/>
    </source>
</evidence>
<dbReference type="EMBL" id="BLVP01000008">
    <property type="protein sequence ID" value="GFM37019.1"/>
    <property type="molecule type" value="Genomic_DNA"/>
</dbReference>
<reference evidence="1 2" key="1">
    <citation type="submission" date="2020-05" db="EMBL/GenBank/DDBJ databases">
        <title>Draft genome sequence of Desulfovibrio psychrotolerans JS1T.</title>
        <authorList>
            <person name="Ueno A."/>
            <person name="Tamazawa S."/>
            <person name="Tamamura S."/>
            <person name="Murakami T."/>
            <person name="Kiyama T."/>
            <person name="Inomata H."/>
            <person name="Amano Y."/>
            <person name="Miyakawa K."/>
            <person name="Tamaki H."/>
            <person name="Naganuma T."/>
            <person name="Kaneko K."/>
        </authorList>
    </citation>
    <scope>NUCLEOTIDE SEQUENCE [LARGE SCALE GENOMIC DNA]</scope>
    <source>
        <strain evidence="1 2">JS1</strain>
    </source>
</reference>
<proteinExistence type="predicted"/>
<dbReference type="Pfam" id="PF04348">
    <property type="entry name" value="LppC"/>
    <property type="match status" value="1"/>
</dbReference>
<sequence length="696" mass="77003">MVANDMTYIPFFRLANARSGTSSLPGLLPVLLIVLVLLASALGGCQKAVLYPPGEGPRTPVAISADAPLADKAFAAYTQGDYRLASTLYDRLLQEPGLSRRETVEAWKYFALSNIAYGKHHLGLEALEKWRSLDPDAQTGAEWLNAYNRAMTGMSGTGAARTLEGTVQDDQRPWAVRAESALLLARMQWEGGDKASNAAALQTLETLYAQTAAPADAGLRATLESRLFTLLQETDENALARLAGHLTADNELRYPYSVILLEKARRTATDSADWPPAWQAIQRLRHTDTFADRLLLERVLMPLEQEFGRPSQGIALALPLTGPFGNIGWKILRGAGVAQWELARQGNDLSVTVINTAAEGWEQRLQALPEGVSIVGGPLQKETYTTMQRTGLLRQRAFFTFLTSLNDGEEGRTAWRFFSSPRDQIRSLLDFAQKDLEIAQYGVLAPDEPFGAHMAQMFRQTASEMGATTTVSATYTTKDTLTWSKVLHTFLRVPAQRPGEDTPMPPNPPFQAVFLPDGWQQMQALLPHFFYYQEDRMVFLGNALWEQGLSGSRDTETRYFNLSVFPGSWNPYAPTAAAMSLASALDESGLGQPDLWVGLGYDFVRFASMLGTPEKGEGAQAMNARIQSAQQMDWSIAPIRWTADGLAAQKMFLFTPAANGFAPIDPARFKERLENTRARHADRVKMLEEARQQKRQ</sequence>
<evidence type="ECO:0008006" key="3">
    <source>
        <dbReference type="Google" id="ProtNLM"/>
    </source>
</evidence>
<dbReference type="InterPro" id="IPR028082">
    <property type="entry name" value="Peripla_BP_I"/>
</dbReference>
<dbReference type="Gene3D" id="3.40.50.2300">
    <property type="match status" value="2"/>
</dbReference>
<dbReference type="SUPFAM" id="SSF53822">
    <property type="entry name" value="Periplasmic binding protein-like I"/>
    <property type="match status" value="1"/>
</dbReference>